<reference evidence="13" key="1">
    <citation type="journal article" date="2020" name="Plant Biotechnol. J.">
        <title>The pomegranate (Punica granatum L.) draft genome dissects genetic divergence between soft- and hard-seeded cultivars.</title>
        <authorList>
            <person name="Luo X."/>
            <person name="Li H."/>
            <person name="Wu Z."/>
            <person name="Yao W."/>
            <person name="Zhao P."/>
            <person name="Cao D."/>
            <person name="Yu H."/>
            <person name="Li K."/>
            <person name="Poudel K."/>
            <person name="Zhao D."/>
            <person name="Zhang F."/>
            <person name="Xia X."/>
            <person name="Chen L."/>
            <person name="Wang Q."/>
            <person name="Jing D."/>
            <person name="Cao S."/>
        </authorList>
    </citation>
    <scope>NUCLEOTIDE SEQUENCE [LARGE SCALE GENOMIC DNA]</scope>
    <source>
        <strain evidence="13">cv. Tunisia</strain>
    </source>
</reference>
<accession>A0A6P8CHR5</accession>
<dbReference type="Proteomes" id="UP000515151">
    <property type="component" value="Chromosome 2"/>
</dbReference>
<keyword evidence="13" id="KW-1185">Reference proteome</keyword>
<evidence type="ECO:0000256" key="9">
    <source>
        <dbReference type="ARBA" id="ARBA00023180"/>
    </source>
</evidence>
<sequence length="401" mass="45767">MSKMYSSHCYIFGIASLVHRISPEANATFGPKNSGFRSHRKTRGFREVGPMERSKKKVQLWKKAVFHFCFCFVMGFFTGFAPMGKASVFASLSKNSDFSSRPLQPVEVPRPSDSNRSLLAAESPLAVPENSNDMGRLTFLETEEKPEEEEDMSLIPQKLLIVVTPTSTRDRFQDVFIGRLAHTLKLVHPPLLWIVVEGQFKSDKMTEILRKSGIMYRYLVPKENFTDPETETDHQRNVALRHIEQHRLSGIVHFSDISNVYDLNFFEELRDIEVLGAWPKASLSPKRKKLIIEGPICDSSRILGWHRKRTFVEADSESQMDLSNFAFNSSILWDPERWGRPSSSQATSQDPLKFVKEAAAEDESKLKGIPGTDCSRVLHWHLQFPPADSFGGSSRLRETWR</sequence>
<dbReference type="GO" id="GO:0009834">
    <property type="term" value="P:plant-type secondary cell wall biogenesis"/>
    <property type="evidence" value="ECO:0007669"/>
    <property type="project" value="TreeGrafter"/>
</dbReference>
<dbReference type="Gene3D" id="3.90.550.10">
    <property type="entry name" value="Spore Coat Polysaccharide Biosynthesis Protein SpsA, Chain A"/>
    <property type="match status" value="1"/>
</dbReference>
<evidence type="ECO:0000256" key="6">
    <source>
        <dbReference type="ARBA" id="ARBA00022989"/>
    </source>
</evidence>
<comment type="function">
    <text evidence="12">Involved in the synthesis of glucuronoxylan hemicellulose in secondary cell walls.</text>
</comment>
<keyword evidence="4 12" id="KW-0812">Transmembrane</keyword>
<comment type="similarity">
    <text evidence="2 12">Belongs to the glycosyltransferase 43 family.</text>
</comment>
<reference evidence="14" key="2">
    <citation type="submission" date="2025-08" db="UniProtKB">
        <authorList>
            <consortium name="RefSeq"/>
        </authorList>
    </citation>
    <scope>IDENTIFICATION</scope>
    <source>
        <tissue evidence="14">Leaf</tissue>
    </source>
</reference>
<keyword evidence="8 12" id="KW-0472">Membrane</keyword>
<name>A0A6P8CHR5_PUNGR</name>
<feature type="site" description="Interaction with galactose moiety of substrate glycoprotein" evidence="11">
    <location>
        <position position="293"/>
    </location>
</feature>
<dbReference type="GO" id="GO:0071555">
    <property type="term" value="P:cell wall organization"/>
    <property type="evidence" value="ECO:0007669"/>
    <property type="project" value="UniProtKB-KW"/>
</dbReference>
<evidence type="ECO:0000256" key="7">
    <source>
        <dbReference type="ARBA" id="ARBA00023034"/>
    </source>
</evidence>
<keyword evidence="3 12" id="KW-0808">Transferase</keyword>
<gene>
    <name evidence="14" type="primary">LOC116196922</name>
</gene>
<dbReference type="PANTHER" id="PTHR10896:SF59">
    <property type="entry name" value="BETA-1,4-XYLOSYLTRANSFERASE IRX9"/>
    <property type="match status" value="1"/>
</dbReference>
<keyword evidence="6 12" id="KW-1133">Transmembrane helix</keyword>
<evidence type="ECO:0000313" key="14">
    <source>
        <dbReference type="RefSeq" id="XP_031382730.1"/>
    </source>
</evidence>
<dbReference type="GO" id="GO:0010417">
    <property type="term" value="P:glucuronoxylan biosynthetic process"/>
    <property type="evidence" value="ECO:0007669"/>
    <property type="project" value="TreeGrafter"/>
</dbReference>
<feature type="transmembrane region" description="Helical" evidence="12">
    <location>
        <begin position="64"/>
        <end position="84"/>
    </location>
</feature>
<dbReference type="Pfam" id="PF03360">
    <property type="entry name" value="Glyco_transf_43"/>
    <property type="match status" value="1"/>
</dbReference>
<comment type="subcellular location">
    <subcellularLocation>
        <location evidence="1 12">Golgi apparatus membrane</location>
        <topology evidence="1 12">Single-pass type II membrane protein</topology>
    </subcellularLocation>
</comment>
<evidence type="ECO:0000313" key="13">
    <source>
        <dbReference type="Proteomes" id="UP000515151"/>
    </source>
</evidence>
<evidence type="ECO:0000256" key="4">
    <source>
        <dbReference type="ARBA" id="ARBA00022692"/>
    </source>
</evidence>
<proteinExistence type="inferred from homology"/>
<dbReference type="EC" id="2.4.-.-" evidence="12"/>
<evidence type="ECO:0000256" key="12">
    <source>
        <dbReference type="RuleBase" id="RU363127"/>
    </source>
</evidence>
<evidence type="ECO:0000256" key="3">
    <source>
        <dbReference type="ARBA" id="ARBA00022679"/>
    </source>
</evidence>
<dbReference type="GO" id="GO:0000139">
    <property type="term" value="C:Golgi membrane"/>
    <property type="evidence" value="ECO:0007669"/>
    <property type="project" value="UniProtKB-SubCell"/>
</dbReference>
<evidence type="ECO:0000256" key="11">
    <source>
        <dbReference type="PIRSR" id="PIRSR605027-4"/>
    </source>
</evidence>
<evidence type="ECO:0000256" key="5">
    <source>
        <dbReference type="ARBA" id="ARBA00022968"/>
    </source>
</evidence>
<keyword evidence="7 12" id="KW-0333">Golgi apparatus</keyword>
<keyword evidence="5 12" id="KW-0735">Signal-anchor</keyword>
<dbReference type="GO" id="GO:0015018">
    <property type="term" value="F:galactosylgalactosylxylosylprotein 3-beta-glucuronosyltransferase activity"/>
    <property type="evidence" value="ECO:0007669"/>
    <property type="project" value="InterPro"/>
</dbReference>
<keyword evidence="10 12" id="KW-0961">Cell wall biogenesis/degradation</keyword>
<dbReference type="PANTHER" id="PTHR10896">
    <property type="entry name" value="GALACTOSYLGALACTOSYLXYLOSYLPROTEIN 3-BETA-GLUCURONOSYLTRANSFERASE BETA-1,3-GLUCURONYLTRANSFERASE"/>
    <property type="match status" value="1"/>
</dbReference>
<dbReference type="GO" id="GO:0042285">
    <property type="term" value="F:xylosyltransferase activity"/>
    <property type="evidence" value="ECO:0007669"/>
    <property type="project" value="TreeGrafter"/>
</dbReference>
<dbReference type="InterPro" id="IPR029044">
    <property type="entry name" value="Nucleotide-diphossugar_trans"/>
</dbReference>
<keyword evidence="9" id="KW-0325">Glycoprotein</keyword>
<dbReference type="InterPro" id="IPR005027">
    <property type="entry name" value="Glyco_trans_43"/>
</dbReference>
<organism evidence="13 14">
    <name type="scientific">Punica granatum</name>
    <name type="common">Pomegranate</name>
    <dbReference type="NCBI Taxonomy" id="22663"/>
    <lineage>
        <taxon>Eukaryota</taxon>
        <taxon>Viridiplantae</taxon>
        <taxon>Streptophyta</taxon>
        <taxon>Embryophyta</taxon>
        <taxon>Tracheophyta</taxon>
        <taxon>Spermatophyta</taxon>
        <taxon>Magnoliopsida</taxon>
        <taxon>eudicotyledons</taxon>
        <taxon>Gunneridae</taxon>
        <taxon>Pentapetalae</taxon>
        <taxon>rosids</taxon>
        <taxon>malvids</taxon>
        <taxon>Myrtales</taxon>
        <taxon>Lythraceae</taxon>
        <taxon>Punica</taxon>
    </lineage>
</organism>
<dbReference type="GeneID" id="116196922"/>
<evidence type="ECO:0000256" key="2">
    <source>
        <dbReference type="ARBA" id="ARBA00007706"/>
    </source>
</evidence>
<dbReference type="CDD" id="cd00218">
    <property type="entry name" value="GlcAT-I"/>
    <property type="match status" value="1"/>
</dbReference>
<protein>
    <recommendedName>
        <fullName evidence="12">Glycosyltransferases</fullName>
        <ecNumber evidence="12">2.4.-.-</ecNumber>
    </recommendedName>
</protein>
<evidence type="ECO:0000256" key="10">
    <source>
        <dbReference type="ARBA" id="ARBA00023316"/>
    </source>
</evidence>
<evidence type="ECO:0000256" key="1">
    <source>
        <dbReference type="ARBA" id="ARBA00004323"/>
    </source>
</evidence>
<dbReference type="OrthoDB" id="675023at2759"/>
<evidence type="ECO:0000256" key="8">
    <source>
        <dbReference type="ARBA" id="ARBA00023136"/>
    </source>
</evidence>
<dbReference type="RefSeq" id="XP_031382730.1">
    <property type="nucleotide sequence ID" value="XM_031526870.1"/>
</dbReference>
<dbReference type="AlphaFoldDB" id="A0A6P8CHR5"/>
<dbReference type="SUPFAM" id="SSF53448">
    <property type="entry name" value="Nucleotide-diphospho-sugar transferases"/>
    <property type="match status" value="1"/>
</dbReference>